<organism evidence="1 2">
    <name type="scientific">Cercospora beticola</name>
    <name type="common">Sugarbeet leaf spot fungus</name>
    <dbReference type="NCBI Taxonomy" id="122368"/>
    <lineage>
        <taxon>Eukaryota</taxon>
        <taxon>Fungi</taxon>
        <taxon>Dikarya</taxon>
        <taxon>Ascomycota</taxon>
        <taxon>Pezizomycotina</taxon>
        <taxon>Dothideomycetes</taxon>
        <taxon>Dothideomycetidae</taxon>
        <taxon>Mycosphaerellales</taxon>
        <taxon>Mycosphaerellaceae</taxon>
        <taxon>Cercospora</taxon>
    </lineage>
</organism>
<name>A0A2G5HIF1_CERBT</name>
<dbReference type="Proteomes" id="UP000230605">
    <property type="component" value="Chromosome 7"/>
</dbReference>
<evidence type="ECO:0000313" key="2">
    <source>
        <dbReference type="Proteomes" id="UP000230605"/>
    </source>
</evidence>
<accession>A0A2G5HIF1</accession>
<gene>
    <name evidence="1" type="ORF">CB0940_10016</name>
</gene>
<protein>
    <submittedName>
        <fullName evidence="1">Uncharacterized protein</fullName>
    </submittedName>
</protein>
<sequence>MFETWGEAVHFQKHNECNHFWQSCRALTLCFTPLLRSPLARLCFPTPEYKATKMKSSILLTIVASYISCTNAAACFSAGHLQNGCQEPQSWSWTCVPSEGDPSMAKGPPKNACTYKATQESSYKQYCCAEDGPYSIE</sequence>
<dbReference type="AlphaFoldDB" id="A0A2G5HIF1"/>
<evidence type="ECO:0000313" key="1">
    <source>
        <dbReference type="EMBL" id="PIA92285.1"/>
    </source>
</evidence>
<proteinExistence type="predicted"/>
<dbReference type="EMBL" id="LKMD01000106">
    <property type="protein sequence ID" value="PIA92285.1"/>
    <property type="molecule type" value="Genomic_DNA"/>
</dbReference>
<reference evidence="1 2" key="1">
    <citation type="submission" date="2015-10" db="EMBL/GenBank/DDBJ databases">
        <title>The cercosporin biosynthetic gene cluster was horizontally transferred to several fungal lineages and shown to be expanded in Cercospora beticola based on microsynteny with recipient genomes.</title>
        <authorList>
            <person name="De Jonge R."/>
            <person name="Ebert M.K."/>
            <person name="Suttle J.C."/>
            <person name="Jurick Ii W.M."/>
            <person name="Secor G.A."/>
            <person name="Thomma B.P."/>
            <person name="Van De Peer Y."/>
            <person name="Bolton M.D."/>
        </authorList>
    </citation>
    <scope>NUCLEOTIDE SEQUENCE [LARGE SCALE GENOMIC DNA]</scope>
    <source>
        <strain evidence="1 2">09-40</strain>
    </source>
</reference>
<comment type="caution">
    <text evidence="1">The sequence shown here is derived from an EMBL/GenBank/DDBJ whole genome shotgun (WGS) entry which is preliminary data.</text>
</comment>